<accession>A0A1B0B8V8</accession>
<keyword evidence="3" id="KW-1185">Reference proteome</keyword>
<dbReference type="VEuPathDB" id="VectorBase:GPPI022554"/>
<name>A0A1B0B8V8_9MUSC</name>
<dbReference type="AlphaFoldDB" id="A0A1B0B8V8"/>
<evidence type="ECO:0000313" key="3">
    <source>
        <dbReference type="Proteomes" id="UP000092460"/>
    </source>
</evidence>
<reference evidence="2" key="2">
    <citation type="submission" date="2020-05" db="UniProtKB">
        <authorList>
            <consortium name="EnsemblMetazoa"/>
        </authorList>
    </citation>
    <scope>IDENTIFICATION</scope>
    <source>
        <strain evidence="2">IAEA</strain>
    </source>
</reference>
<keyword evidence="1" id="KW-0812">Transmembrane</keyword>
<proteinExistence type="predicted"/>
<dbReference type="EMBL" id="JXJN01010076">
    <property type="status" value="NOT_ANNOTATED_CDS"/>
    <property type="molecule type" value="Genomic_DNA"/>
</dbReference>
<dbReference type="EnsemblMetazoa" id="GPPI022554-RA">
    <property type="protein sequence ID" value="GPPI022554-PA"/>
    <property type="gene ID" value="GPPI022554"/>
</dbReference>
<reference evidence="3" key="1">
    <citation type="submission" date="2015-01" db="EMBL/GenBank/DDBJ databases">
        <authorList>
            <person name="Aksoy S."/>
            <person name="Warren W."/>
            <person name="Wilson R.K."/>
        </authorList>
    </citation>
    <scope>NUCLEOTIDE SEQUENCE [LARGE SCALE GENOMIC DNA]</scope>
    <source>
        <strain evidence="3">IAEA</strain>
    </source>
</reference>
<evidence type="ECO:0000313" key="2">
    <source>
        <dbReference type="EnsemblMetazoa" id="GPPI022554-PA"/>
    </source>
</evidence>
<dbReference type="Proteomes" id="UP000092460">
    <property type="component" value="Unassembled WGS sequence"/>
</dbReference>
<keyword evidence="1" id="KW-0472">Membrane</keyword>
<evidence type="ECO:0000256" key="1">
    <source>
        <dbReference type="SAM" id="Phobius"/>
    </source>
</evidence>
<feature type="transmembrane region" description="Helical" evidence="1">
    <location>
        <begin position="12"/>
        <end position="29"/>
    </location>
</feature>
<keyword evidence="1" id="KW-1133">Transmembrane helix</keyword>
<sequence length="84" mass="9615">MNRIQINVPNAIMLMFGAPFISICVNLAAKQSTNKIPLQTNQPRRLSTYFRNFVQARKRRDFINYDTGLCVAALTDREKLIGVK</sequence>
<organism evidence="2 3">
    <name type="scientific">Glossina palpalis gambiensis</name>
    <dbReference type="NCBI Taxonomy" id="67801"/>
    <lineage>
        <taxon>Eukaryota</taxon>
        <taxon>Metazoa</taxon>
        <taxon>Ecdysozoa</taxon>
        <taxon>Arthropoda</taxon>
        <taxon>Hexapoda</taxon>
        <taxon>Insecta</taxon>
        <taxon>Pterygota</taxon>
        <taxon>Neoptera</taxon>
        <taxon>Endopterygota</taxon>
        <taxon>Diptera</taxon>
        <taxon>Brachycera</taxon>
        <taxon>Muscomorpha</taxon>
        <taxon>Hippoboscoidea</taxon>
        <taxon>Glossinidae</taxon>
        <taxon>Glossina</taxon>
    </lineage>
</organism>
<protein>
    <submittedName>
        <fullName evidence="2">Uncharacterized protein</fullName>
    </submittedName>
</protein>